<keyword evidence="4" id="KW-1133">Transmembrane helix</keyword>
<keyword evidence="2" id="KW-0238">DNA-binding</keyword>
<dbReference type="GO" id="GO:0003700">
    <property type="term" value="F:DNA-binding transcription factor activity"/>
    <property type="evidence" value="ECO:0007669"/>
    <property type="project" value="TreeGrafter"/>
</dbReference>
<proteinExistence type="predicted"/>
<reference evidence="6 7" key="1">
    <citation type="submission" date="2019-01" db="EMBL/GenBank/DDBJ databases">
        <authorList>
            <person name="Chen W.-M."/>
        </authorList>
    </citation>
    <scope>NUCLEOTIDE SEQUENCE [LARGE SCALE GENOMIC DNA]</scope>
    <source>
        <strain evidence="6 7">FSY-9</strain>
    </source>
</reference>
<dbReference type="EMBL" id="SACO01000004">
    <property type="protein sequence ID" value="RVU05841.1"/>
    <property type="molecule type" value="Genomic_DNA"/>
</dbReference>
<dbReference type="InterPro" id="IPR000843">
    <property type="entry name" value="HTH_LacI"/>
</dbReference>
<dbReference type="Proteomes" id="UP000282837">
    <property type="component" value="Unassembled WGS sequence"/>
</dbReference>
<dbReference type="Pfam" id="PF13377">
    <property type="entry name" value="Peripla_BP_3"/>
    <property type="match status" value="1"/>
</dbReference>
<dbReference type="CDD" id="cd01545">
    <property type="entry name" value="PBP1_SalR"/>
    <property type="match status" value="1"/>
</dbReference>
<dbReference type="Pfam" id="PF00356">
    <property type="entry name" value="LacI"/>
    <property type="match status" value="1"/>
</dbReference>
<keyword evidence="4" id="KW-0812">Transmembrane</keyword>
<dbReference type="SUPFAM" id="SSF53822">
    <property type="entry name" value="Periplasmic binding protein-like I"/>
    <property type="match status" value="1"/>
</dbReference>
<dbReference type="InterPro" id="IPR046335">
    <property type="entry name" value="LacI/GalR-like_sensor"/>
</dbReference>
<dbReference type="AlphaFoldDB" id="A0A437N7I2"/>
<evidence type="ECO:0000313" key="7">
    <source>
        <dbReference type="Proteomes" id="UP000282837"/>
    </source>
</evidence>
<evidence type="ECO:0000313" key="6">
    <source>
        <dbReference type="EMBL" id="RVU05841.1"/>
    </source>
</evidence>
<dbReference type="PROSITE" id="PS00356">
    <property type="entry name" value="HTH_LACI_1"/>
    <property type="match status" value="1"/>
</dbReference>
<evidence type="ECO:0000256" key="3">
    <source>
        <dbReference type="ARBA" id="ARBA00023163"/>
    </source>
</evidence>
<evidence type="ECO:0000256" key="4">
    <source>
        <dbReference type="SAM" id="Phobius"/>
    </source>
</evidence>
<organism evidence="6 7">
    <name type="scientific">Novosphingobium umbonatum</name>
    <dbReference type="NCBI Taxonomy" id="1908524"/>
    <lineage>
        <taxon>Bacteria</taxon>
        <taxon>Pseudomonadati</taxon>
        <taxon>Pseudomonadota</taxon>
        <taxon>Alphaproteobacteria</taxon>
        <taxon>Sphingomonadales</taxon>
        <taxon>Sphingomonadaceae</taxon>
        <taxon>Novosphingobium</taxon>
    </lineage>
</organism>
<keyword evidence="1" id="KW-0805">Transcription regulation</keyword>
<comment type="caution">
    <text evidence="6">The sequence shown here is derived from an EMBL/GenBank/DDBJ whole genome shotgun (WGS) entry which is preliminary data.</text>
</comment>
<evidence type="ECO:0000259" key="5">
    <source>
        <dbReference type="PROSITE" id="PS50932"/>
    </source>
</evidence>
<dbReference type="PANTHER" id="PTHR30146:SF153">
    <property type="entry name" value="LACTOSE OPERON REPRESSOR"/>
    <property type="match status" value="1"/>
</dbReference>
<evidence type="ECO:0000256" key="2">
    <source>
        <dbReference type="ARBA" id="ARBA00023125"/>
    </source>
</evidence>
<dbReference type="CDD" id="cd01392">
    <property type="entry name" value="HTH_LacI"/>
    <property type="match status" value="1"/>
</dbReference>
<dbReference type="RefSeq" id="WP_127707871.1">
    <property type="nucleotide sequence ID" value="NZ_SACO01000004.1"/>
</dbReference>
<dbReference type="Gene3D" id="3.40.50.2300">
    <property type="match status" value="2"/>
</dbReference>
<keyword evidence="4" id="KW-0472">Membrane</keyword>
<dbReference type="Gene3D" id="1.10.260.40">
    <property type="entry name" value="lambda repressor-like DNA-binding domains"/>
    <property type="match status" value="1"/>
</dbReference>
<dbReference type="OrthoDB" id="7939625at2"/>
<name>A0A437N7I2_9SPHN</name>
<evidence type="ECO:0000256" key="1">
    <source>
        <dbReference type="ARBA" id="ARBA00023015"/>
    </source>
</evidence>
<dbReference type="PROSITE" id="PS50932">
    <property type="entry name" value="HTH_LACI_2"/>
    <property type="match status" value="1"/>
</dbReference>
<keyword evidence="7" id="KW-1185">Reference proteome</keyword>
<feature type="transmembrane region" description="Helical" evidence="4">
    <location>
        <begin position="60"/>
        <end position="79"/>
    </location>
</feature>
<dbReference type="InterPro" id="IPR010982">
    <property type="entry name" value="Lambda_DNA-bd_dom_sf"/>
</dbReference>
<sequence>MATIKDVAKAAGVSFKTVSRVVNGEKRVGAEARERVQQAIRDLGYKPTLAARQLAGQRSYLIGLVVLGSGISYISRMMIAMGSACRDRGYNLITATLDYKQHNASDTVAISFSARPDSVILTPPYCNDQRILDHFEREKIAVVRVAAVTEGYGLTVPVNEEPCALELMRHLLGLGHKRIGIIAPPLPRRASEARLEAYCKALDEAGIAFDPDLVLRGDFSFAAGVQATTSLMALPDRPTAIFATGDEMAAGVLAEAARLGYRVPDDLAVAGFDDSPIARMVFPPLTTVHQPVPDIARAAVEAAINPAFQPQPFSYQLIIRGSTDGSRQHCLEPYPF</sequence>
<dbReference type="PANTHER" id="PTHR30146">
    <property type="entry name" value="LACI-RELATED TRANSCRIPTIONAL REPRESSOR"/>
    <property type="match status" value="1"/>
</dbReference>
<gene>
    <name evidence="6" type="ORF">EOE18_07645</name>
</gene>
<dbReference type="InterPro" id="IPR028082">
    <property type="entry name" value="Peripla_BP_I"/>
</dbReference>
<dbReference type="SUPFAM" id="SSF47413">
    <property type="entry name" value="lambda repressor-like DNA-binding domains"/>
    <property type="match status" value="1"/>
</dbReference>
<dbReference type="PRINTS" id="PR00036">
    <property type="entry name" value="HTHLACI"/>
</dbReference>
<keyword evidence="3" id="KW-0804">Transcription</keyword>
<dbReference type="SMART" id="SM00354">
    <property type="entry name" value="HTH_LACI"/>
    <property type="match status" value="1"/>
</dbReference>
<accession>A0A437N7I2</accession>
<feature type="domain" description="HTH lacI-type" evidence="5">
    <location>
        <begin position="2"/>
        <end position="56"/>
    </location>
</feature>
<dbReference type="GO" id="GO:0000976">
    <property type="term" value="F:transcription cis-regulatory region binding"/>
    <property type="evidence" value="ECO:0007669"/>
    <property type="project" value="TreeGrafter"/>
</dbReference>
<protein>
    <submittedName>
        <fullName evidence="6">LacI family transcriptional regulator</fullName>
    </submittedName>
</protein>